<accession>A0ABW4DBY3</accession>
<evidence type="ECO:0000313" key="1">
    <source>
        <dbReference type="EMBL" id="MFD1462202.1"/>
    </source>
</evidence>
<organism evidence="1 2">
    <name type="scientific">Paenibacillus farraposensis</name>
    <dbReference type="NCBI Taxonomy" id="2807095"/>
    <lineage>
        <taxon>Bacteria</taxon>
        <taxon>Bacillati</taxon>
        <taxon>Bacillota</taxon>
        <taxon>Bacilli</taxon>
        <taxon>Bacillales</taxon>
        <taxon>Paenibacillaceae</taxon>
        <taxon>Paenibacillus</taxon>
    </lineage>
</organism>
<name>A0ABW4DBY3_9BACL</name>
<comment type="caution">
    <text evidence="1">The sequence shown here is derived from an EMBL/GenBank/DDBJ whole genome shotgun (WGS) entry which is preliminary data.</text>
</comment>
<proteinExistence type="predicted"/>
<dbReference type="Proteomes" id="UP001597340">
    <property type="component" value="Unassembled WGS sequence"/>
</dbReference>
<evidence type="ECO:0000313" key="2">
    <source>
        <dbReference type="Proteomes" id="UP001597340"/>
    </source>
</evidence>
<gene>
    <name evidence="1" type="ORF">ACFQ5D_12465</name>
</gene>
<keyword evidence="2" id="KW-1185">Reference proteome</keyword>
<sequence length="45" mass="5114">MNRMYPSSSNHLHELHPDELANAALPSAARCMCKANARFFRNIAR</sequence>
<reference evidence="2" key="1">
    <citation type="journal article" date="2019" name="Int. J. Syst. Evol. Microbiol.">
        <title>The Global Catalogue of Microorganisms (GCM) 10K type strain sequencing project: providing services to taxonomists for standard genome sequencing and annotation.</title>
        <authorList>
            <consortium name="The Broad Institute Genomics Platform"/>
            <consortium name="The Broad Institute Genome Sequencing Center for Infectious Disease"/>
            <person name="Wu L."/>
            <person name="Ma J."/>
        </authorList>
    </citation>
    <scope>NUCLEOTIDE SEQUENCE [LARGE SCALE GENOMIC DNA]</scope>
    <source>
        <strain evidence="2">CCM 9147</strain>
    </source>
</reference>
<dbReference type="EMBL" id="JBHTNZ010000014">
    <property type="protein sequence ID" value="MFD1462202.1"/>
    <property type="molecule type" value="Genomic_DNA"/>
</dbReference>
<protein>
    <submittedName>
        <fullName evidence="1">Uncharacterized protein</fullName>
    </submittedName>
</protein>